<dbReference type="EMBL" id="AGNL01015887">
    <property type="protein sequence ID" value="EJK65395.1"/>
    <property type="molecule type" value="Genomic_DNA"/>
</dbReference>
<feature type="compositionally biased region" description="Polar residues" evidence="1">
    <location>
        <begin position="396"/>
        <end position="438"/>
    </location>
</feature>
<feature type="compositionally biased region" description="Polar residues" evidence="1">
    <location>
        <begin position="359"/>
        <end position="388"/>
    </location>
</feature>
<feature type="region of interest" description="Disordered" evidence="1">
    <location>
        <begin position="271"/>
        <end position="595"/>
    </location>
</feature>
<organism evidence="2 3">
    <name type="scientific">Thalassiosira oceanica</name>
    <name type="common">Marine diatom</name>
    <dbReference type="NCBI Taxonomy" id="159749"/>
    <lineage>
        <taxon>Eukaryota</taxon>
        <taxon>Sar</taxon>
        <taxon>Stramenopiles</taxon>
        <taxon>Ochrophyta</taxon>
        <taxon>Bacillariophyta</taxon>
        <taxon>Coscinodiscophyceae</taxon>
        <taxon>Thalassiosirophycidae</taxon>
        <taxon>Thalassiosirales</taxon>
        <taxon>Thalassiosiraceae</taxon>
        <taxon>Thalassiosira</taxon>
    </lineage>
</organism>
<comment type="caution">
    <text evidence="2">The sequence shown here is derived from an EMBL/GenBank/DDBJ whole genome shotgun (WGS) entry which is preliminary data.</text>
</comment>
<dbReference type="Proteomes" id="UP000266841">
    <property type="component" value="Unassembled WGS sequence"/>
</dbReference>
<evidence type="ECO:0000313" key="3">
    <source>
        <dbReference type="Proteomes" id="UP000266841"/>
    </source>
</evidence>
<reference evidence="2 3" key="1">
    <citation type="journal article" date="2012" name="Genome Biol.">
        <title>Genome and low-iron response of an oceanic diatom adapted to chronic iron limitation.</title>
        <authorList>
            <person name="Lommer M."/>
            <person name="Specht M."/>
            <person name="Roy A.S."/>
            <person name="Kraemer L."/>
            <person name="Andreson R."/>
            <person name="Gutowska M.A."/>
            <person name="Wolf J."/>
            <person name="Bergner S.V."/>
            <person name="Schilhabel M.B."/>
            <person name="Klostermeier U.C."/>
            <person name="Beiko R.G."/>
            <person name="Rosenstiel P."/>
            <person name="Hippler M."/>
            <person name="Laroche J."/>
        </authorList>
    </citation>
    <scope>NUCLEOTIDE SEQUENCE [LARGE SCALE GENOMIC DNA]</scope>
    <source>
        <strain evidence="2 3">CCMP1005</strain>
    </source>
</reference>
<proteinExistence type="predicted"/>
<dbReference type="AlphaFoldDB" id="K0SJ67"/>
<evidence type="ECO:0000256" key="1">
    <source>
        <dbReference type="SAM" id="MobiDB-lite"/>
    </source>
</evidence>
<evidence type="ECO:0000313" key="2">
    <source>
        <dbReference type="EMBL" id="EJK65395.1"/>
    </source>
</evidence>
<gene>
    <name evidence="2" type="ORF">THAOC_13747</name>
</gene>
<accession>K0SJ67</accession>
<feature type="compositionally biased region" description="Low complexity" evidence="1">
    <location>
        <begin position="271"/>
        <end position="293"/>
    </location>
</feature>
<feature type="compositionally biased region" description="Polar residues" evidence="1">
    <location>
        <begin position="310"/>
        <end position="323"/>
    </location>
</feature>
<name>K0SJ67_THAOC</name>
<keyword evidence="3" id="KW-1185">Reference proteome</keyword>
<feature type="compositionally biased region" description="Basic and acidic residues" evidence="1">
    <location>
        <begin position="510"/>
        <end position="525"/>
    </location>
</feature>
<feature type="compositionally biased region" description="Basic and acidic residues" evidence="1">
    <location>
        <begin position="246"/>
        <end position="257"/>
    </location>
</feature>
<feature type="region of interest" description="Disordered" evidence="1">
    <location>
        <begin position="238"/>
        <end position="257"/>
    </location>
</feature>
<feature type="compositionally biased region" description="Basic residues" evidence="1">
    <location>
        <begin position="534"/>
        <end position="546"/>
    </location>
</feature>
<sequence>MSAANDITIDAAGLASDIGGRFLSKIAQGDGRYSAERMAVALADIKDCLTGADESMSGDEDYQKWQVKKDKEGLEAYFSQNVWSTESHEGTTSEEVLLLNIEVLQRSTNKVKGALFKRMETGGQVVFGQWFNYALYRLLQLSHEQIPVGSMNDITAIKMLKSLFTFIKDNLKGLKREKLRDQFGVSLVDSIKLARRVIDATSSTTKPLGLDEECSLVEIHVGLSTATARTAAAQTPVFNPATDASLQEKRKDDDARQNRINAMRFRRASSFTANAADDTTSTSAAVVSAPVESPSRKPTTIMNPMPSEMTKPQSLAIATSNLRPSEVTKPQSHEIGTSKPRPEETPGQQPREKRRKVVESTTAVPTVSTRQGTGEQTVETTSCSSRPQKLTPPPAQTHQTEPFHMHQSQSDATTRQDTSQLQRGYADDTSQAQPSQQRGYADVQAVTQQRGYADVPQIQQRGYTDARAEPRGYVDVPPVQQRGYADAPAPMSKYSDLPEHVSGAADEFAADGRDRDRGYARKTSRDSSSQGRSNRNRRGGRFRNRGRAGEQQGESSRPKKKARRSAQEPALAVIGTGGRGRGRGRDVNKPGKHPH</sequence>
<protein>
    <submittedName>
        <fullName evidence="2">Uncharacterized protein</fullName>
    </submittedName>
</protein>